<dbReference type="Proteomes" id="UP001501822">
    <property type="component" value="Unassembled WGS sequence"/>
</dbReference>
<protein>
    <recommendedName>
        <fullName evidence="2">NERD domain-containing protein</fullName>
    </recommendedName>
</protein>
<name>A0ABN0WF63_9ACTN</name>
<dbReference type="RefSeq" id="WP_252802950.1">
    <property type="nucleotide sequence ID" value="NZ_BAAABM010000016.1"/>
</dbReference>
<keyword evidence="1" id="KW-0812">Transmembrane</keyword>
<keyword evidence="1" id="KW-0472">Membrane</keyword>
<sequence>MSGRAASMAGASAQARYRALRAERRQERAVARLVISGVAGSMTAGLFGWVPGLAVGLGLLFTQLLLFRVRPGALTDWRRGAAAERRMGRRLSRLDPAYFHVLHDRALPGGFRENLDHLVVGHTGVYAVSSRRWRPLTRLRADDRLWAGPRPLTRLHARTRRAAAAVADRLAAETGHEVEVSPVIAVHGGRLPRGGIVHEGVLLHRADRVKRLIERQPVLFTTAEVAAIAAAAERILPPMIDI</sequence>
<evidence type="ECO:0000313" key="3">
    <source>
        <dbReference type="EMBL" id="GAA0335363.1"/>
    </source>
</evidence>
<comment type="caution">
    <text evidence="3">The sequence shown here is derived from an EMBL/GenBank/DDBJ whole genome shotgun (WGS) entry which is preliminary data.</text>
</comment>
<organism evidence="3 4">
    <name type="scientific">Actinoallomurus spadix</name>
    <dbReference type="NCBI Taxonomy" id="79912"/>
    <lineage>
        <taxon>Bacteria</taxon>
        <taxon>Bacillati</taxon>
        <taxon>Actinomycetota</taxon>
        <taxon>Actinomycetes</taxon>
        <taxon>Streptosporangiales</taxon>
        <taxon>Thermomonosporaceae</taxon>
        <taxon>Actinoallomurus</taxon>
    </lineage>
</organism>
<accession>A0ABN0WF63</accession>
<evidence type="ECO:0000313" key="4">
    <source>
        <dbReference type="Proteomes" id="UP001501822"/>
    </source>
</evidence>
<proteinExistence type="predicted"/>
<feature type="transmembrane region" description="Helical" evidence="1">
    <location>
        <begin position="29"/>
        <end position="47"/>
    </location>
</feature>
<evidence type="ECO:0000256" key="1">
    <source>
        <dbReference type="SAM" id="Phobius"/>
    </source>
</evidence>
<dbReference type="Pfam" id="PF08378">
    <property type="entry name" value="NERD"/>
    <property type="match status" value="1"/>
</dbReference>
<evidence type="ECO:0000259" key="2">
    <source>
        <dbReference type="PROSITE" id="PS50965"/>
    </source>
</evidence>
<gene>
    <name evidence="3" type="ORF">GCM10010151_26280</name>
</gene>
<keyword evidence="4" id="KW-1185">Reference proteome</keyword>
<feature type="domain" description="NERD" evidence="2">
    <location>
        <begin position="79"/>
        <end position="185"/>
    </location>
</feature>
<dbReference type="InterPro" id="IPR011528">
    <property type="entry name" value="NERD"/>
</dbReference>
<dbReference type="EMBL" id="BAAABM010000016">
    <property type="protein sequence ID" value="GAA0335363.1"/>
    <property type="molecule type" value="Genomic_DNA"/>
</dbReference>
<reference evidence="3 4" key="1">
    <citation type="journal article" date="2019" name="Int. J. Syst. Evol. Microbiol.">
        <title>The Global Catalogue of Microorganisms (GCM) 10K type strain sequencing project: providing services to taxonomists for standard genome sequencing and annotation.</title>
        <authorList>
            <consortium name="The Broad Institute Genomics Platform"/>
            <consortium name="The Broad Institute Genome Sequencing Center for Infectious Disease"/>
            <person name="Wu L."/>
            <person name="Ma J."/>
        </authorList>
    </citation>
    <scope>NUCLEOTIDE SEQUENCE [LARGE SCALE GENOMIC DNA]</scope>
    <source>
        <strain evidence="3 4">JCM 3146</strain>
    </source>
</reference>
<dbReference type="PROSITE" id="PS50965">
    <property type="entry name" value="NERD"/>
    <property type="match status" value="1"/>
</dbReference>
<keyword evidence="1" id="KW-1133">Transmembrane helix</keyword>